<dbReference type="FunFam" id="3.90.600.10:FF:000001">
    <property type="entry name" value="Trifunctional purine biosynthetic protein adenosine-3"/>
    <property type="match status" value="1"/>
</dbReference>
<comment type="function">
    <text evidence="13">Catalyzes the second and fifth step in the 'de novo' purine biosynthesis pathway; contains phosphoribosylamine--glycine ligase (GARS) and phosphoribosylformylglycinamidine cyclo-ligase (AIRS) activities.</text>
</comment>
<dbReference type="FunFam" id="3.30.470.20:FF:000018">
    <property type="entry name" value="Trifunctional purine biosynthetic protein adenosine-3"/>
    <property type="match status" value="1"/>
</dbReference>
<dbReference type="SUPFAM" id="SSF51246">
    <property type="entry name" value="Rudiment single hybrid motif"/>
    <property type="match status" value="1"/>
</dbReference>
<dbReference type="InterPro" id="IPR004733">
    <property type="entry name" value="PurM_cligase"/>
</dbReference>
<keyword evidence="11" id="KW-0464">Manganese</keyword>
<dbReference type="PROSITE" id="PS50975">
    <property type="entry name" value="ATP_GRASP"/>
    <property type="match status" value="1"/>
</dbReference>
<evidence type="ECO:0000256" key="11">
    <source>
        <dbReference type="ARBA" id="ARBA00023211"/>
    </source>
</evidence>
<evidence type="ECO:0000313" key="19">
    <source>
        <dbReference type="EMBL" id="EEB08013.2"/>
    </source>
</evidence>
<evidence type="ECO:0000256" key="15">
    <source>
        <dbReference type="ARBA" id="ARBA00047843"/>
    </source>
</evidence>
<dbReference type="HOGENOM" id="CLU_005361_1_1_1"/>
<dbReference type="OMA" id="EVMQACC"/>
<dbReference type="OrthoDB" id="2018833at2759"/>
<dbReference type="FunFam" id="3.30.1330.10:FF:000001">
    <property type="entry name" value="Phosphoribosylformylglycinamidine cyclo-ligase"/>
    <property type="match status" value="1"/>
</dbReference>
<evidence type="ECO:0000256" key="14">
    <source>
        <dbReference type="ARBA" id="ARBA00029444"/>
    </source>
</evidence>
<evidence type="ECO:0000256" key="5">
    <source>
        <dbReference type="ARBA" id="ARBA00022598"/>
    </source>
</evidence>
<evidence type="ECO:0000256" key="13">
    <source>
        <dbReference type="ARBA" id="ARBA00029388"/>
    </source>
</evidence>
<dbReference type="CDD" id="cd02196">
    <property type="entry name" value="PurM"/>
    <property type="match status" value="1"/>
</dbReference>
<feature type="domain" description="ATP-grasp" evidence="18">
    <location>
        <begin position="116"/>
        <end position="324"/>
    </location>
</feature>
<comment type="similarity">
    <text evidence="14">In the C-terminal section; belongs to the AIR synthase family.</text>
</comment>
<dbReference type="Pfam" id="PF01071">
    <property type="entry name" value="GARS_A"/>
    <property type="match status" value="1"/>
</dbReference>
<dbReference type="UniPathway" id="UPA00074">
    <property type="reaction ID" value="UER00125"/>
</dbReference>
<keyword evidence="10" id="KW-0460">Magnesium</keyword>
<dbReference type="InterPro" id="IPR000115">
    <property type="entry name" value="PRibGlycinamide_synth"/>
</dbReference>
<dbReference type="AlphaFoldDB" id="B6K3F6"/>
<dbReference type="InterPro" id="IPR020562">
    <property type="entry name" value="PRibGlycinamide_synth_N"/>
</dbReference>
<dbReference type="InterPro" id="IPR020561">
    <property type="entry name" value="PRibGlycinamid_synth_ATP-grasp"/>
</dbReference>
<dbReference type="GO" id="GO:0006164">
    <property type="term" value="P:purine nucleotide biosynthetic process"/>
    <property type="evidence" value="ECO:0000318"/>
    <property type="project" value="GO_Central"/>
</dbReference>
<dbReference type="Pfam" id="PF00586">
    <property type="entry name" value="AIRS"/>
    <property type="match status" value="1"/>
</dbReference>
<dbReference type="Gene3D" id="3.30.470.20">
    <property type="entry name" value="ATP-grasp fold, B domain"/>
    <property type="match status" value="1"/>
</dbReference>
<dbReference type="SMART" id="SM01209">
    <property type="entry name" value="GARS_A"/>
    <property type="match status" value="1"/>
</dbReference>
<comment type="pathway">
    <text evidence="3">Purine metabolism; IMP biosynthesis via de novo pathway; N(1)-(5-phospho-D-ribosyl)glycinamide from 5-phospho-alpha-D-ribose 1-diphosphate: step 2/2.</text>
</comment>
<dbReference type="Gene3D" id="3.90.650.10">
    <property type="entry name" value="PurM-like C-terminal domain"/>
    <property type="match status" value="1"/>
</dbReference>
<evidence type="ECO:0000256" key="9">
    <source>
        <dbReference type="ARBA" id="ARBA00022840"/>
    </source>
</evidence>
<evidence type="ECO:0000259" key="18">
    <source>
        <dbReference type="PROSITE" id="PS50975"/>
    </source>
</evidence>
<evidence type="ECO:0000256" key="16">
    <source>
        <dbReference type="ARBA" id="ARBA00049057"/>
    </source>
</evidence>
<comment type="cofactor">
    <cofactor evidence="1">
        <name>Mg(2+)</name>
        <dbReference type="ChEBI" id="CHEBI:18420"/>
    </cofactor>
</comment>
<protein>
    <submittedName>
        <fullName evidence="19">Phosphoribosylamine-glycine ligase</fullName>
    </submittedName>
</protein>
<sequence>MKMSLAILLIGNGGREHALAWKLAQSPLVTKVYVAPGNGGTQAAGKDSKIENVDIGVCDFDKLVAFAVEKSVGLVVPGPEVPLVEGIESHFRRVGIPCFGPSKEAARMEGSKAFSKDFMQRNNIPTTAHKSFTDFETAKKCVQEWGLKTELVIKADGLAAGKGVILPKTMDEAIAALESIMLDKEFGAAGKTVVVEELAEGEEISILTFCDGYTCKSLPAAQDHKRALDGDKGLNTGGMGAYCPAPIATPKLMAEIQKTIVQPTIDGMRREGYPFVGILFTGLMVTKQGPVVLEYNVRFGDPETQAVLPLLDTDLAELMLACVDRRLDAIDLKVKDKFSCVVVCAAGGYPSSYRKGDVIEVDPISEPNVNVFHAGTAVKDGNVVTNGGRVICVSAVNDTVRSAVDSAYKGVANIHFKDMFYRKDIAHRALKPQNKAEDGLTYESAGVSVDAGNAFVQQIKDLVKSTRRSGADASIGGFGGVFDLKAAGYEDPLLVSATDGVGSKLMIALEMQKHDTVGIDLVAMNVNDLVVQGAEPLFFLDYYATGKLILSDARDFVKGVVDGCLQSGCALVGGETSEMPGVYPHGHYDTNGTAVGAVNRDALLPNFDSFKAGDVLLGLASDGVHSNGYSLVRKIVEVSDLEYKSTCPWDEKTTLGAALLTPTRIYVKPLLHVIKKGLVKGMAHITGGGLIENVPRMLPKTLKAVIDVQQFPVPPVFSWLKHAGNVPTSNMARTFNMGIGMVVAVAAEHAEEAARLFREDGETVYTIGNLETADDAEHRCDLLNIGNWDRL</sequence>
<dbReference type="EMBL" id="KE651167">
    <property type="protein sequence ID" value="EEB08013.2"/>
    <property type="molecule type" value="Genomic_DNA"/>
</dbReference>
<evidence type="ECO:0000256" key="3">
    <source>
        <dbReference type="ARBA" id="ARBA00005174"/>
    </source>
</evidence>
<evidence type="ECO:0000256" key="2">
    <source>
        <dbReference type="ARBA" id="ARBA00004686"/>
    </source>
</evidence>
<dbReference type="SUPFAM" id="SSF52440">
    <property type="entry name" value="PreATP-grasp domain"/>
    <property type="match status" value="1"/>
</dbReference>
<reference evidence="19 21" key="1">
    <citation type="journal article" date="2011" name="Science">
        <title>Comparative functional genomics of the fission yeasts.</title>
        <authorList>
            <person name="Rhind N."/>
            <person name="Chen Z."/>
            <person name="Yassour M."/>
            <person name="Thompson D.A."/>
            <person name="Haas B.J."/>
            <person name="Habib N."/>
            <person name="Wapinski I."/>
            <person name="Roy S."/>
            <person name="Lin M.F."/>
            <person name="Heiman D.I."/>
            <person name="Young S.K."/>
            <person name="Furuya K."/>
            <person name="Guo Y."/>
            <person name="Pidoux A."/>
            <person name="Chen H.M."/>
            <person name="Robbertse B."/>
            <person name="Goldberg J.M."/>
            <person name="Aoki K."/>
            <person name="Bayne E.H."/>
            <person name="Berlin A.M."/>
            <person name="Desjardins C.A."/>
            <person name="Dobbs E."/>
            <person name="Dukaj L."/>
            <person name="Fan L."/>
            <person name="FitzGerald M.G."/>
            <person name="French C."/>
            <person name="Gujja S."/>
            <person name="Hansen K."/>
            <person name="Keifenheim D."/>
            <person name="Levin J.Z."/>
            <person name="Mosher R.A."/>
            <person name="Mueller C.A."/>
            <person name="Pfiffner J."/>
            <person name="Priest M."/>
            <person name="Russ C."/>
            <person name="Smialowska A."/>
            <person name="Swoboda P."/>
            <person name="Sykes S.M."/>
            <person name="Vaughn M."/>
            <person name="Vengrova S."/>
            <person name="Yoder R."/>
            <person name="Zeng Q."/>
            <person name="Allshire R."/>
            <person name="Baulcombe D."/>
            <person name="Birren B.W."/>
            <person name="Brown W."/>
            <person name="Ekwall K."/>
            <person name="Kellis M."/>
            <person name="Leatherwood J."/>
            <person name="Levin H."/>
            <person name="Margalit H."/>
            <person name="Martienssen R."/>
            <person name="Nieduszynski C.A."/>
            <person name="Spatafora J.W."/>
            <person name="Friedman N."/>
            <person name="Dalgaard J.Z."/>
            <person name="Baumann P."/>
            <person name="Niki H."/>
            <person name="Regev A."/>
            <person name="Nusbaum C."/>
        </authorList>
    </citation>
    <scope>NUCLEOTIDE SEQUENCE [LARGE SCALE GENOMIC DNA]</scope>
    <source>
        <strain evidence="21">yFS275 / FY16936</strain>
    </source>
</reference>
<evidence type="ECO:0000256" key="6">
    <source>
        <dbReference type="ARBA" id="ARBA00022723"/>
    </source>
</evidence>
<dbReference type="NCBIfam" id="TIGR00877">
    <property type="entry name" value="purD"/>
    <property type="match status" value="1"/>
</dbReference>
<evidence type="ECO:0000256" key="17">
    <source>
        <dbReference type="PROSITE-ProRule" id="PRU00409"/>
    </source>
</evidence>
<dbReference type="InterPro" id="IPR020560">
    <property type="entry name" value="PRibGlycinamide_synth_C-dom"/>
</dbReference>
<dbReference type="GO" id="GO:0005829">
    <property type="term" value="C:cytosol"/>
    <property type="evidence" value="ECO:0000318"/>
    <property type="project" value="GO_Central"/>
</dbReference>
<dbReference type="InterPro" id="IPR037123">
    <property type="entry name" value="PRibGlycinamide_synth_C_sf"/>
</dbReference>
<dbReference type="PANTHER" id="PTHR10520">
    <property type="entry name" value="TRIFUNCTIONAL PURINE BIOSYNTHETIC PROTEIN ADENOSINE-3-RELATED"/>
    <property type="match status" value="1"/>
</dbReference>
<organism evidence="19 21">
    <name type="scientific">Schizosaccharomyces japonicus (strain yFS275 / FY16936)</name>
    <name type="common">Fission yeast</name>
    <dbReference type="NCBI Taxonomy" id="402676"/>
    <lineage>
        <taxon>Eukaryota</taxon>
        <taxon>Fungi</taxon>
        <taxon>Dikarya</taxon>
        <taxon>Ascomycota</taxon>
        <taxon>Taphrinomycotina</taxon>
        <taxon>Schizosaccharomycetes</taxon>
        <taxon>Schizosaccharomycetales</taxon>
        <taxon>Schizosaccharomycetaceae</taxon>
        <taxon>Schizosaccharomyces</taxon>
    </lineage>
</organism>
<dbReference type="FunFam" id="3.30.1490.20:FF:000006">
    <property type="entry name" value="phosphoribosylamine--glycine ligase, chloroplastic-like"/>
    <property type="match status" value="1"/>
</dbReference>
<dbReference type="GO" id="GO:0006189">
    <property type="term" value="P:'de novo' IMP biosynthetic process"/>
    <property type="evidence" value="ECO:0007669"/>
    <property type="project" value="UniProtKB-UniPathway"/>
</dbReference>
<evidence type="ECO:0000256" key="10">
    <source>
        <dbReference type="ARBA" id="ARBA00022842"/>
    </source>
</evidence>
<dbReference type="HAMAP" id="MF_00138">
    <property type="entry name" value="GARS"/>
    <property type="match status" value="1"/>
</dbReference>
<keyword evidence="12" id="KW-0511">Multifunctional enzyme</keyword>
<dbReference type="Gene3D" id="3.30.1330.10">
    <property type="entry name" value="PurM-like, N-terminal domain"/>
    <property type="match status" value="1"/>
</dbReference>
<name>B6K3F6_SCHJY</name>
<evidence type="ECO:0000256" key="8">
    <source>
        <dbReference type="ARBA" id="ARBA00022755"/>
    </source>
</evidence>
<comment type="catalytic activity">
    <reaction evidence="15">
        <text>5-phospho-beta-D-ribosylamine + glycine + ATP = N(1)-(5-phospho-beta-D-ribosyl)glycinamide + ADP + phosphate + H(+)</text>
        <dbReference type="Rhea" id="RHEA:17453"/>
        <dbReference type="ChEBI" id="CHEBI:15378"/>
        <dbReference type="ChEBI" id="CHEBI:30616"/>
        <dbReference type="ChEBI" id="CHEBI:43474"/>
        <dbReference type="ChEBI" id="CHEBI:57305"/>
        <dbReference type="ChEBI" id="CHEBI:58681"/>
        <dbReference type="ChEBI" id="CHEBI:143788"/>
        <dbReference type="ChEBI" id="CHEBI:456216"/>
        <dbReference type="EC" id="6.3.4.13"/>
    </reaction>
</comment>
<dbReference type="GO" id="GO:0004641">
    <property type="term" value="F:phosphoribosylformylglycinamidine cyclo-ligase activity"/>
    <property type="evidence" value="ECO:0000318"/>
    <property type="project" value="GO_Central"/>
</dbReference>
<dbReference type="Pfam" id="PF02769">
    <property type="entry name" value="AIRS_C"/>
    <property type="match status" value="1"/>
</dbReference>
<gene>
    <name evidence="20" type="primary">ade1</name>
    <name evidence="19" type="ORF">SJAG_03140</name>
</gene>
<comment type="catalytic activity">
    <reaction evidence="16">
        <text>2-formamido-N(1)-(5-O-phospho-beta-D-ribosyl)acetamidine + ATP = 5-amino-1-(5-phospho-beta-D-ribosyl)imidazole + ADP + phosphate + H(+)</text>
        <dbReference type="Rhea" id="RHEA:23032"/>
        <dbReference type="ChEBI" id="CHEBI:15378"/>
        <dbReference type="ChEBI" id="CHEBI:30616"/>
        <dbReference type="ChEBI" id="CHEBI:43474"/>
        <dbReference type="ChEBI" id="CHEBI:137981"/>
        <dbReference type="ChEBI" id="CHEBI:147287"/>
        <dbReference type="ChEBI" id="CHEBI:456216"/>
        <dbReference type="EC" id="6.3.3.1"/>
    </reaction>
</comment>
<dbReference type="InterPro" id="IPR016185">
    <property type="entry name" value="PreATP-grasp_dom_sf"/>
</dbReference>
<dbReference type="SUPFAM" id="SSF56059">
    <property type="entry name" value="Glutathione synthetase ATP-binding domain-like"/>
    <property type="match status" value="1"/>
</dbReference>
<dbReference type="SMART" id="SM01210">
    <property type="entry name" value="GARS_C"/>
    <property type="match status" value="1"/>
</dbReference>
<evidence type="ECO:0000256" key="12">
    <source>
        <dbReference type="ARBA" id="ARBA00023268"/>
    </source>
</evidence>
<dbReference type="InterPro" id="IPR011054">
    <property type="entry name" value="Rudment_hybrid_motif"/>
</dbReference>
<accession>B6K3F6</accession>
<evidence type="ECO:0000256" key="4">
    <source>
        <dbReference type="ARBA" id="ARBA00007423"/>
    </source>
</evidence>
<dbReference type="Pfam" id="PF02844">
    <property type="entry name" value="GARS_N"/>
    <property type="match status" value="1"/>
</dbReference>
<dbReference type="InterPro" id="IPR013815">
    <property type="entry name" value="ATP_grasp_subdomain_1"/>
</dbReference>
<dbReference type="InterPro" id="IPR016188">
    <property type="entry name" value="PurM-like_N"/>
</dbReference>
<dbReference type="Gene3D" id="3.90.600.10">
    <property type="entry name" value="Phosphoribosylglycinamide synthetase, C-terminal domain"/>
    <property type="match status" value="1"/>
</dbReference>
<keyword evidence="9 17" id="KW-0067">ATP-binding</keyword>
<dbReference type="SUPFAM" id="SSF55326">
    <property type="entry name" value="PurM N-terminal domain-like"/>
    <property type="match status" value="1"/>
</dbReference>
<dbReference type="JaponicusDB" id="SJAG_03140">
    <property type="gene designation" value="ade1"/>
</dbReference>
<dbReference type="InterPro" id="IPR036921">
    <property type="entry name" value="PurM-like_N_sf"/>
</dbReference>
<evidence type="ECO:0000256" key="7">
    <source>
        <dbReference type="ARBA" id="ARBA00022741"/>
    </source>
</evidence>
<dbReference type="RefSeq" id="XP_002174306.2">
    <property type="nucleotide sequence ID" value="XM_002174270.2"/>
</dbReference>
<evidence type="ECO:0000256" key="1">
    <source>
        <dbReference type="ARBA" id="ARBA00001946"/>
    </source>
</evidence>
<keyword evidence="5 19" id="KW-0436">Ligase</keyword>
<dbReference type="PANTHER" id="PTHR10520:SF12">
    <property type="entry name" value="TRIFUNCTIONAL PURINE BIOSYNTHETIC PROTEIN ADENOSINE-3"/>
    <property type="match status" value="1"/>
</dbReference>
<dbReference type="GO" id="GO:0005524">
    <property type="term" value="F:ATP binding"/>
    <property type="evidence" value="ECO:0007669"/>
    <property type="project" value="UniProtKB-UniRule"/>
</dbReference>
<dbReference type="GO" id="GO:0046872">
    <property type="term" value="F:metal ion binding"/>
    <property type="evidence" value="ECO:0007669"/>
    <property type="project" value="UniProtKB-KW"/>
</dbReference>
<dbReference type="InterPro" id="IPR020559">
    <property type="entry name" value="PRibGlycinamide_synth_CS"/>
</dbReference>
<dbReference type="VEuPathDB" id="FungiDB:SJAG_03140"/>
<dbReference type="FunFam" id="3.40.50.20:FF:000006">
    <property type="entry name" value="Phosphoribosylamine--glycine ligase, chloroplastic"/>
    <property type="match status" value="1"/>
</dbReference>
<dbReference type="InterPro" id="IPR010918">
    <property type="entry name" value="PurM-like_C_dom"/>
</dbReference>
<dbReference type="Gene3D" id="3.40.50.20">
    <property type="match status" value="1"/>
</dbReference>
<dbReference type="InterPro" id="IPR011761">
    <property type="entry name" value="ATP-grasp"/>
</dbReference>
<dbReference type="InterPro" id="IPR036676">
    <property type="entry name" value="PurM-like_C_sf"/>
</dbReference>
<dbReference type="GO" id="GO:0004637">
    <property type="term" value="F:phosphoribosylamine-glycine ligase activity"/>
    <property type="evidence" value="ECO:0000318"/>
    <property type="project" value="GO_Central"/>
</dbReference>
<dbReference type="Gene3D" id="3.30.1490.20">
    <property type="entry name" value="ATP-grasp fold, A domain"/>
    <property type="match status" value="1"/>
</dbReference>
<comment type="similarity">
    <text evidence="4">In the N-terminal section; belongs to the GARS family.</text>
</comment>
<dbReference type="Pfam" id="PF02843">
    <property type="entry name" value="GARS_C"/>
    <property type="match status" value="1"/>
</dbReference>
<dbReference type="STRING" id="402676.B6K3F6"/>
<evidence type="ECO:0000313" key="21">
    <source>
        <dbReference type="Proteomes" id="UP000001744"/>
    </source>
</evidence>
<dbReference type="GO" id="GO:0046084">
    <property type="term" value="P:adenine biosynthetic process"/>
    <property type="evidence" value="ECO:0000318"/>
    <property type="project" value="GO_Central"/>
</dbReference>
<dbReference type="HAMAP" id="MF_00741">
    <property type="entry name" value="AIRS"/>
    <property type="match status" value="1"/>
</dbReference>
<proteinExistence type="inferred from homology"/>
<dbReference type="eggNOG" id="KOG0237">
    <property type="taxonomic scope" value="Eukaryota"/>
</dbReference>
<keyword evidence="6" id="KW-0479">Metal-binding</keyword>
<dbReference type="NCBIfam" id="TIGR00878">
    <property type="entry name" value="purM"/>
    <property type="match status" value="1"/>
</dbReference>
<dbReference type="Proteomes" id="UP000001744">
    <property type="component" value="Unassembled WGS sequence"/>
</dbReference>
<dbReference type="FunFam" id="3.90.650.10:FF:000007">
    <property type="entry name" value="Trifunctional purine biosynthetic protein adenosine-3"/>
    <property type="match status" value="1"/>
</dbReference>
<keyword evidence="21" id="KW-1185">Reference proteome</keyword>
<dbReference type="SUPFAM" id="SSF56042">
    <property type="entry name" value="PurM C-terminal domain-like"/>
    <property type="match status" value="1"/>
</dbReference>
<dbReference type="PROSITE" id="PS00184">
    <property type="entry name" value="GARS"/>
    <property type="match status" value="1"/>
</dbReference>
<keyword evidence="7 17" id="KW-0547">Nucleotide-binding</keyword>
<comment type="pathway">
    <text evidence="2">Purine metabolism; IMP biosynthesis via de novo pathway; 5-amino-1-(5-phospho-D-ribosyl)imidazole from N(2)-formyl-N(1)-(5-phospho-D-ribosyl)glycinamide: step 2/2.</text>
</comment>
<keyword evidence="8" id="KW-0658">Purine biosynthesis</keyword>
<dbReference type="GeneID" id="7048486"/>
<evidence type="ECO:0000313" key="20">
    <source>
        <dbReference type="JaponicusDB" id="SJAG_03140"/>
    </source>
</evidence>